<dbReference type="EMBL" id="KZ805480">
    <property type="protein sequence ID" value="PVH95919.1"/>
    <property type="molecule type" value="Genomic_DNA"/>
</dbReference>
<feature type="transmembrane region" description="Helical" evidence="2">
    <location>
        <begin position="12"/>
        <end position="32"/>
    </location>
</feature>
<evidence type="ECO:0000313" key="3">
    <source>
        <dbReference type="EMBL" id="PVH95919.1"/>
    </source>
</evidence>
<sequence>MASSKTSRTVYPLRPATTYTLLIIAILLIFPWGFFHSIYPLIIVGGALAVLYFTTGSRAERYDAKSVICLLRIFMWYNGSFLTHRAASFVVSEAIRTILVVMAAVFGEKVWWEHEVRVRMEIECIMATLQFPSLTDPEPHQYHLSTSSTSPLLSMYKSLLAICLSVALAIILRSRYPLSPSSTLPTFAIDTTPTKFCKIFLGASITYLTQRIITLELYEANKQPPITSTSTSLLLQIALLEQKLLDIEALHNAPFPPRLTIPKIAINTNSGDEDLNTLDEVDSTPTRYFGAMKKRRNYDEAMLIPVDTRRELVKERRKRAKRAKRARSRQDDDEYDESYERLVRG</sequence>
<gene>
    <name evidence="3" type="ORF">DM02DRAFT_731542</name>
</gene>
<evidence type="ECO:0000256" key="1">
    <source>
        <dbReference type="SAM" id="MobiDB-lite"/>
    </source>
</evidence>
<dbReference type="AlphaFoldDB" id="A0A2V1DFG2"/>
<name>A0A2V1DFG2_9PLEO</name>
<feature type="region of interest" description="Disordered" evidence="1">
    <location>
        <begin position="313"/>
        <end position="345"/>
    </location>
</feature>
<feature type="compositionally biased region" description="Basic residues" evidence="1">
    <location>
        <begin position="315"/>
        <end position="327"/>
    </location>
</feature>
<accession>A0A2V1DFG2</accession>
<reference evidence="3 4" key="1">
    <citation type="journal article" date="2018" name="Sci. Rep.">
        <title>Comparative genomics provides insights into the lifestyle and reveals functional heterogeneity of dark septate endophytic fungi.</title>
        <authorList>
            <person name="Knapp D.G."/>
            <person name="Nemeth J.B."/>
            <person name="Barry K."/>
            <person name="Hainaut M."/>
            <person name="Henrissat B."/>
            <person name="Johnson J."/>
            <person name="Kuo A."/>
            <person name="Lim J.H.P."/>
            <person name="Lipzen A."/>
            <person name="Nolan M."/>
            <person name="Ohm R.A."/>
            <person name="Tamas L."/>
            <person name="Grigoriev I.V."/>
            <person name="Spatafora J.W."/>
            <person name="Nagy L.G."/>
            <person name="Kovacs G.M."/>
        </authorList>
    </citation>
    <scope>NUCLEOTIDE SEQUENCE [LARGE SCALE GENOMIC DNA]</scope>
    <source>
        <strain evidence="3 4">DSE2036</strain>
    </source>
</reference>
<keyword evidence="2" id="KW-0472">Membrane</keyword>
<organism evidence="3 4">
    <name type="scientific">Periconia macrospinosa</name>
    <dbReference type="NCBI Taxonomy" id="97972"/>
    <lineage>
        <taxon>Eukaryota</taxon>
        <taxon>Fungi</taxon>
        <taxon>Dikarya</taxon>
        <taxon>Ascomycota</taxon>
        <taxon>Pezizomycotina</taxon>
        <taxon>Dothideomycetes</taxon>
        <taxon>Pleosporomycetidae</taxon>
        <taxon>Pleosporales</taxon>
        <taxon>Massarineae</taxon>
        <taxon>Periconiaceae</taxon>
        <taxon>Periconia</taxon>
    </lineage>
</organism>
<protein>
    <submittedName>
        <fullName evidence="3">Uncharacterized protein</fullName>
    </submittedName>
</protein>
<evidence type="ECO:0000313" key="4">
    <source>
        <dbReference type="Proteomes" id="UP000244855"/>
    </source>
</evidence>
<dbReference type="Proteomes" id="UP000244855">
    <property type="component" value="Unassembled WGS sequence"/>
</dbReference>
<keyword evidence="2" id="KW-1133">Transmembrane helix</keyword>
<proteinExistence type="predicted"/>
<evidence type="ECO:0000256" key="2">
    <source>
        <dbReference type="SAM" id="Phobius"/>
    </source>
</evidence>
<keyword evidence="2" id="KW-0812">Transmembrane</keyword>
<keyword evidence="4" id="KW-1185">Reference proteome</keyword>